<reference evidence="3" key="1">
    <citation type="submission" date="2023-03" db="EMBL/GenBank/DDBJ databases">
        <title>Massive genome expansion in bonnet fungi (Mycena s.s.) driven by repeated elements and novel gene families across ecological guilds.</title>
        <authorList>
            <consortium name="Lawrence Berkeley National Laboratory"/>
            <person name="Harder C.B."/>
            <person name="Miyauchi S."/>
            <person name="Viragh M."/>
            <person name="Kuo A."/>
            <person name="Thoen E."/>
            <person name="Andreopoulos B."/>
            <person name="Lu D."/>
            <person name="Skrede I."/>
            <person name="Drula E."/>
            <person name="Henrissat B."/>
            <person name="Morin E."/>
            <person name="Kohler A."/>
            <person name="Barry K."/>
            <person name="LaButti K."/>
            <person name="Morin E."/>
            <person name="Salamov A."/>
            <person name="Lipzen A."/>
            <person name="Mereny Z."/>
            <person name="Hegedus B."/>
            <person name="Baldrian P."/>
            <person name="Stursova M."/>
            <person name="Weitz H."/>
            <person name="Taylor A."/>
            <person name="Grigoriev I.V."/>
            <person name="Nagy L.G."/>
            <person name="Martin F."/>
            <person name="Kauserud H."/>
        </authorList>
    </citation>
    <scope>NUCLEOTIDE SEQUENCE</scope>
    <source>
        <strain evidence="3">CBHHK182m</strain>
    </source>
</reference>
<dbReference type="InterPro" id="IPR021986">
    <property type="entry name" value="Spherulin4"/>
</dbReference>
<evidence type="ECO:0000313" key="3">
    <source>
        <dbReference type="EMBL" id="KAJ7748578.1"/>
    </source>
</evidence>
<organism evidence="3 4">
    <name type="scientific">Mycena metata</name>
    <dbReference type="NCBI Taxonomy" id="1033252"/>
    <lineage>
        <taxon>Eukaryota</taxon>
        <taxon>Fungi</taxon>
        <taxon>Dikarya</taxon>
        <taxon>Basidiomycota</taxon>
        <taxon>Agaricomycotina</taxon>
        <taxon>Agaricomycetes</taxon>
        <taxon>Agaricomycetidae</taxon>
        <taxon>Agaricales</taxon>
        <taxon>Marasmiineae</taxon>
        <taxon>Mycenaceae</taxon>
        <taxon>Mycena</taxon>
    </lineage>
</organism>
<keyword evidence="2" id="KW-0732">Signal</keyword>
<feature type="signal peptide" evidence="2">
    <location>
        <begin position="1"/>
        <end position="21"/>
    </location>
</feature>
<comment type="caution">
    <text evidence="3">The sequence shown here is derived from an EMBL/GenBank/DDBJ whole genome shotgun (WGS) entry which is preliminary data.</text>
</comment>
<dbReference type="PANTHER" id="PTHR35040:SF9">
    <property type="entry name" value="4-LIKE CELL SURFACE PROTEIN, PUTATIVE (AFU_ORTHOLOGUE AFUA_4G14080)-RELATED"/>
    <property type="match status" value="1"/>
</dbReference>
<evidence type="ECO:0000313" key="4">
    <source>
        <dbReference type="Proteomes" id="UP001215598"/>
    </source>
</evidence>
<evidence type="ECO:0000256" key="2">
    <source>
        <dbReference type="SAM" id="SignalP"/>
    </source>
</evidence>
<dbReference type="Pfam" id="PF12138">
    <property type="entry name" value="Spherulin4"/>
    <property type="match status" value="1"/>
</dbReference>
<dbReference type="Proteomes" id="UP001215598">
    <property type="component" value="Unassembled WGS sequence"/>
</dbReference>
<keyword evidence="4" id="KW-1185">Reference proteome</keyword>
<protein>
    <submittedName>
        <fullName evidence="3">Spherulation-specific family 4-domain-containing protein</fullName>
    </submittedName>
</protein>
<name>A0AAD7ITK9_9AGAR</name>
<dbReference type="PANTHER" id="PTHR35040">
    <property type="match status" value="1"/>
</dbReference>
<feature type="chain" id="PRO_5042026709" evidence="2">
    <location>
        <begin position="22"/>
        <end position="290"/>
    </location>
</feature>
<sequence length="290" mass="30219">MYHNVVLALLIQLFVAPCIQALGILLPLYIYPGSNCPAWSPIFEAISAESSTKWYIIINPDSGPGSTDLDYQTCVSKIPSSDGQVIMGFIDTQGKNVEADIDTYGGWESSARPAGIYFDNVSPAANQLSTYQGYASYAKSKGFSFIGLDPGETTDASYFSMADLVNTYEDSYSSFNANSLSGTISKQSVTLVNAPATGSYSAVISQLEAVGAAAVYITNVADSDQDLPAQLSEFASEVASAGGGGSTSPSTPSNPSSPTTTTSSNDNPTTPSSPSDSTSTSGVKDIRSLN</sequence>
<dbReference type="EMBL" id="JARKIB010000072">
    <property type="protein sequence ID" value="KAJ7748578.1"/>
    <property type="molecule type" value="Genomic_DNA"/>
</dbReference>
<dbReference type="AlphaFoldDB" id="A0AAD7ITK9"/>
<gene>
    <name evidence="3" type="ORF">B0H16DRAFT_900620</name>
</gene>
<feature type="region of interest" description="Disordered" evidence="1">
    <location>
        <begin position="236"/>
        <end position="290"/>
    </location>
</feature>
<evidence type="ECO:0000256" key="1">
    <source>
        <dbReference type="SAM" id="MobiDB-lite"/>
    </source>
</evidence>
<feature type="compositionally biased region" description="Low complexity" evidence="1">
    <location>
        <begin position="247"/>
        <end position="281"/>
    </location>
</feature>
<accession>A0AAD7ITK9</accession>
<proteinExistence type="predicted"/>